<dbReference type="PANTHER" id="PTHR35801">
    <property type="entry name" value="PHOSPHOSERINE PHOSPHATASE RSBX"/>
    <property type="match status" value="1"/>
</dbReference>
<dbReference type="Pfam" id="PF07228">
    <property type="entry name" value="SpoIIE"/>
    <property type="match status" value="1"/>
</dbReference>
<accession>A0A378MDF9</accession>
<dbReference type="InterPro" id="IPR036457">
    <property type="entry name" value="PPM-type-like_dom_sf"/>
</dbReference>
<evidence type="ECO:0000259" key="1">
    <source>
        <dbReference type="SMART" id="SM00331"/>
    </source>
</evidence>
<dbReference type="Gene3D" id="3.60.40.10">
    <property type="entry name" value="PPM-type phosphatase domain"/>
    <property type="match status" value="1"/>
</dbReference>
<proteinExistence type="predicted"/>
<dbReference type="SMART" id="SM00331">
    <property type="entry name" value="PP2C_SIG"/>
    <property type="match status" value="1"/>
</dbReference>
<dbReference type="EMBL" id="UGPG01000001">
    <property type="protein sequence ID" value="STY43854.1"/>
    <property type="molecule type" value="Genomic_DNA"/>
</dbReference>
<name>A0A378MDF9_LISGR</name>
<evidence type="ECO:0000313" key="3">
    <source>
        <dbReference type="Proteomes" id="UP000254879"/>
    </source>
</evidence>
<evidence type="ECO:0000313" key="2">
    <source>
        <dbReference type="EMBL" id="STY43854.1"/>
    </source>
</evidence>
<dbReference type="SUPFAM" id="SSF81606">
    <property type="entry name" value="PP2C-like"/>
    <property type="match status" value="1"/>
</dbReference>
<dbReference type="Proteomes" id="UP000254879">
    <property type="component" value="Unassembled WGS sequence"/>
</dbReference>
<feature type="domain" description="PPM-type phosphatase" evidence="1">
    <location>
        <begin position="10"/>
        <end position="201"/>
    </location>
</feature>
<organism evidence="2 3">
    <name type="scientific">Listeria grayi</name>
    <name type="common">Listeria murrayi</name>
    <dbReference type="NCBI Taxonomy" id="1641"/>
    <lineage>
        <taxon>Bacteria</taxon>
        <taxon>Bacillati</taxon>
        <taxon>Bacillota</taxon>
        <taxon>Bacilli</taxon>
        <taxon>Bacillales</taxon>
        <taxon>Listeriaceae</taxon>
        <taxon>Listeria</taxon>
    </lineage>
</organism>
<protein>
    <submittedName>
        <fullName evidence="2">Stage II sporulation protein E (SpoIIE)</fullName>
    </submittedName>
</protein>
<dbReference type="AlphaFoldDB" id="A0A378MDF9"/>
<reference evidence="2 3" key="1">
    <citation type="submission" date="2018-06" db="EMBL/GenBank/DDBJ databases">
        <authorList>
            <consortium name="Pathogen Informatics"/>
            <person name="Doyle S."/>
        </authorList>
    </citation>
    <scope>NUCLEOTIDE SEQUENCE [LARGE SCALE GENOMIC DNA]</scope>
    <source>
        <strain evidence="3">NCTC 10815</strain>
    </source>
</reference>
<dbReference type="InterPro" id="IPR039248">
    <property type="entry name" value="Ptase_RsbX"/>
</dbReference>
<sequence length="204" mass="22850">MESSKDPNQLLDIFKFQRSKSKQKFCGDVWHLEEDKDGFFLILADGLGSGKDAHQAAQSAVDAILPLSKSDDLVNMLEEANHAVASLRGAAIAIIKADYATQTVQYIGLGNIRFFMIDEQGKMVYPLSKTGFLSGRKMQIRQQAFRYQLGSKFLIHSDGLVLKRIKYYLDSPLCVHKVGNIIEQSILDMPSDDVTFLLGQFPKM</sequence>
<dbReference type="PANTHER" id="PTHR35801:SF1">
    <property type="entry name" value="PHOSPHOSERINE PHOSPHATASE RSBX"/>
    <property type="match status" value="1"/>
</dbReference>
<gene>
    <name evidence="2" type="ORF">NCTC10815_01162</name>
</gene>
<dbReference type="RefSeq" id="WP_003754851.1">
    <property type="nucleotide sequence ID" value="NZ_CABKNG010000001.1"/>
</dbReference>
<dbReference type="InterPro" id="IPR001932">
    <property type="entry name" value="PPM-type_phosphatase-like_dom"/>
</dbReference>